<comment type="caution">
    <text evidence="2">The sequence shown here is derived from an EMBL/GenBank/DDBJ whole genome shotgun (WGS) entry which is preliminary data.</text>
</comment>
<sequence length="87" mass="9735">MFKGLSPMSHDHVSHPHSSMREVAQKATHSSKLLTKEEIILLAEHVAKRVGSTTEEEREIAKKAIRNPEGAESHDLSKLGERALQDR</sequence>
<proteinExistence type="predicted"/>
<protein>
    <submittedName>
        <fullName evidence="2">Uncharacterized protein</fullName>
    </submittedName>
</protein>
<gene>
    <name evidence="2" type="ORF">GMO_25020</name>
</gene>
<evidence type="ECO:0000313" key="2">
    <source>
        <dbReference type="EMBL" id="EHH67507.1"/>
    </source>
</evidence>
<feature type="region of interest" description="Disordered" evidence="1">
    <location>
        <begin position="50"/>
        <end position="87"/>
    </location>
</feature>
<dbReference type="STRING" id="1088869.GMO_25020"/>
<reference evidence="2 3" key="1">
    <citation type="submission" date="2011-10" db="EMBL/GenBank/DDBJ databases">
        <title>Genome sequence of Gluconobacter morbifer G707, isolated from Drosophila gut.</title>
        <authorList>
            <person name="Lee W.-J."/>
            <person name="Kim E.-K."/>
        </authorList>
    </citation>
    <scope>NUCLEOTIDE SEQUENCE [LARGE SCALE GENOMIC DNA]</scope>
    <source>
        <strain evidence="2 3">G707</strain>
    </source>
</reference>
<feature type="region of interest" description="Disordered" evidence="1">
    <location>
        <begin position="1"/>
        <end position="29"/>
    </location>
</feature>
<evidence type="ECO:0000313" key="3">
    <source>
        <dbReference type="Proteomes" id="UP000004949"/>
    </source>
</evidence>
<keyword evidence="3" id="KW-1185">Reference proteome</keyword>
<organism evidence="2 3">
    <name type="scientific">Gluconobacter morbifer G707</name>
    <dbReference type="NCBI Taxonomy" id="1088869"/>
    <lineage>
        <taxon>Bacteria</taxon>
        <taxon>Pseudomonadati</taxon>
        <taxon>Pseudomonadota</taxon>
        <taxon>Alphaproteobacteria</taxon>
        <taxon>Acetobacterales</taxon>
        <taxon>Acetobacteraceae</taxon>
        <taxon>Gluconobacter</taxon>
    </lineage>
</organism>
<dbReference type="Proteomes" id="UP000004949">
    <property type="component" value="Unassembled WGS sequence"/>
</dbReference>
<dbReference type="AlphaFoldDB" id="G6XL79"/>
<dbReference type="PATRIC" id="fig|1088869.3.peg.2493"/>
<evidence type="ECO:0000256" key="1">
    <source>
        <dbReference type="SAM" id="MobiDB-lite"/>
    </source>
</evidence>
<dbReference type="EMBL" id="AGQV01000010">
    <property type="protein sequence ID" value="EHH67507.1"/>
    <property type="molecule type" value="Genomic_DNA"/>
</dbReference>
<accession>G6XL79</accession>
<feature type="compositionally biased region" description="Basic and acidic residues" evidence="1">
    <location>
        <begin position="69"/>
        <end position="87"/>
    </location>
</feature>
<feature type="compositionally biased region" description="Basic and acidic residues" evidence="1">
    <location>
        <begin position="9"/>
        <end position="24"/>
    </location>
</feature>
<name>G6XL79_9PROT</name>